<evidence type="ECO:0000313" key="3">
    <source>
        <dbReference type="Proteomes" id="UP000053259"/>
    </source>
</evidence>
<evidence type="ECO:0000313" key="2">
    <source>
        <dbReference type="EMBL" id="KIW04427.1"/>
    </source>
</evidence>
<dbReference type="AlphaFoldDB" id="A0A0D1YUT3"/>
<dbReference type="VEuPathDB" id="FungiDB:PV09_04697"/>
<keyword evidence="1" id="KW-0472">Membrane</keyword>
<organism evidence="2 3">
    <name type="scientific">Verruconis gallopava</name>
    <dbReference type="NCBI Taxonomy" id="253628"/>
    <lineage>
        <taxon>Eukaryota</taxon>
        <taxon>Fungi</taxon>
        <taxon>Dikarya</taxon>
        <taxon>Ascomycota</taxon>
        <taxon>Pezizomycotina</taxon>
        <taxon>Dothideomycetes</taxon>
        <taxon>Pleosporomycetidae</taxon>
        <taxon>Venturiales</taxon>
        <taxon>Sympoventuriaceae</taxon>
        <taxon>Verruconis</taxon>
    </lineage>
</organism>
<dbReference type="HOGENOM" id="CLU_2098705_0_0_1"/>
<dbReference type="RefSeq" id="XP_016214296.1">
    <property type="nucleotide sequence ID" value="XM_016358094.1"/>
</dbReference>
<dbReference type="Proteomes" id="UP000053259">
    <property type="component" value="Unassembled WGS sequence"/>
</dbReference>
<protein>
    <submittedName>
        <fullName evidence="2">Uncharacterized protein</fullName>
    </submittedName>
</protein>
<dbReference type="EMBL" id="KN847541">
    <property type="protein sequence ID" value="KIW04427.1"/>
    <property type="molecule type" value="Genomic_DNA"/>
</dbReference>
<feature type="transmembrane region" description="Helical" evidence="1">
    <location>
        <begin position="32"/>
        <end position="56"/>
    </location>
</feature>
<dbReference type="GeneID" id="27312670"/>
<keyword evidence="1" id="KW-1133">Transmembrane helix</keyword>
<keyword evidence="1" id="KW-0812">Transmembrane</keyword>
<proteinExistence type="predicted"/>
<reference evidence="2 3" key="1">
    <citation type="submission" date="2015-01" db="EMBL/GenBank/DDBJ databases">
        <title>The Genome Sequence of Ochroconis gallopava CBS43764.</title>
        <authorList>
            <consortium name="The Broad Institute Genomics Platform"/>
            <person name="Cuomo C."/>
            <person name="de Hoog S."/>
            <person name="Gorbushina A."/>
            <person name="Stielow B."/>
            <person name="Teixiera M."/>
            <person name="Abouelleil A."/>
            <person name="Chapman S.B."/>
            <person name="Priest M."/>
            <person name="Young S.K."/>
            <person name="Wortman J."/>
            <person name="Nusbaum C."/>
            <person name="Birren B."/>
        </authorList>
    </citation>
    <scope>NUCLEOTIDE SEQUENCE [LARGE SCALE GENOMIC DNA]</scope>
    <source>
        <strain evidence="2 3">CBS 43764</strain>
    </source>
</reference>
<evidence type="ECO:0000256" key="1">
    <source>
        <dbReference type="SAM" id="Phobius"/>
    </source>
</evidence>
<keyword evidence="3" id="KW-1185">Reference proteome</keyword>
<dbReference type="InParanoid" id="A0A0D1YUT3"/>
<sequence>MTTRPRLEGVLLAKRDDGVSAEPETSAQTMSLGANILVILGALLVVGGMALLMWLLHVRRRKGDFPELDAASMEGSKMDEFEAYRHLKFDEKSLRDLERGLGIDSKPPEPVVLTRR</sequence>
<gene>
    <name evidence="2" type="ORF">PV09_04697</name>
</gene>
<name>A0A0D1YUT3_9PEZI</name>
<accession>A0A0D1YUT3</accession>